<dbReference type="AlphaFoldDB" id="A0ABD0YQY6"/>
<accession>A0ABD0YQY6</accession>
<comment type="caution">
    <text evidence="1">The sequence shown here is derived from an EMBL/GenBank/DDBJ whole genome shotgun (WGS) entry which is preliminary data.</text>
</comment>
<evidence type="ECO:0000313" key="1">
    <source>
        <dbReference type="EMBL" id="KAL1138384.1"/>
    </source>
</evidence>
<gene>
    <name evidence="1" type="ORF">AAG570_008448</name>
</gene>
<dbReference type="Proteomes" id="UP001558652">
    <property type="component" value="Unassembled WGS sequence"/>
</dbReference>
<organism evidence="1 2">
    <name type="scientific">Ranatra chinensis</name>
    <dbReference type="NCBI Taxonomy" id="642074"/>
    <lineage>
        <taxon>Eukaryota</taxon>
        <taxon>Metazoa</taxon>
        <taxon>Ecdysozoa</taxon>
        <taxon>Arthropoda</taxon>
        <taxon>Hexapoda</taxon>
        <taxon>Insecta</taxon>
        <taxon>Pterygota</taxon>
        <taxon>Neoptera</taxon>
        <taxon>Paraneoptera</taxon>
        <taxon>Hemiptera</taxon>
        <taxon>Heteroptera</taxon>
        <taxon>Panheteroptera</taxon>
        <taxon>Nepomorpha</taxon>
        <taxon>Nepidae</taxon>
        <taxon>Ranatrinae</taxon>
        <taxon>Ranatra</taxon>
    </lineage>
</organism>
<keyword evidence="2" id="KW-1185">Reference proteome</keyword>
<sequence length="127" mass="14050">RVPPWFRPRYNSNELRGGVLYSGCHCWKKNGLQDDCPRWDCGGRPECASRPLPECPPGMDPPVEGVRKGNAFVRPLIGHRGPPPPPPPHAYPVPELVTMKITPPFPPMAPALPLPQHLQLIPECATQ</sequence>
<feature type="non-terminal residue" evidence="1">
    <location>
        <position position="1"/>
    </location>
</feature>
<evidence type="ECO:0000313" key="2">
    <source>
        <dbReference type="Proteomes" id="UP001558652"/>
    </source>
</evidence>
<proteinExistence type="predicted"/>
<name>A0ABD0YQY6_9HEMI</name>
<dbReference type="EMBL" id="JBFDAA010000003">
    <property type="protein sequence ID" value="KAL1138384.1"/>
    <property type="molecule type" value="Genomic_DNA"/>
</dbReference>
<reference evidence="1 2" key="1">
    <citation type="submission" date="2024-07" db="EMBL/GenBank/DDBJ databases">
        <title>Chromosome-level genome assembly of the water stick insect Ranatra chinensis (Heteroptera: Nepidae).</title>
        <authorList>
            <person name="Liu X."/>
        </authorList>
    </citation>
    <scope>NUCLEOTIDE SEQUENCE [LARGE SCALE GENOMIC DNA]</scope>
    <source>
        <strain evidence="1">Cailab_2021Rc</strain>
        <tissue evidence="1">Muscle</tissue>
    </source>
</reference>
<protein>
    <submittedName>
        <fullName evidence="1">Uncharacterized protein</fullName>
    </submittedName>
</protein>